<evidence type="ECO:0000256" key="7">
    <source>
        <dbReference type="ARBA" id="ARBA00022857"/>
    </source>
</evidence>
<keyword evidence="6" id="KW-0274">FAD</keyword>
<organism evidence="12 13">
    <name type="scientific">Candolleomyces aberdarensis</name>
    <dbReference type="NCBI Taxonomy" id="2316362"/>
    <lineage>
        <taxon>Eukaryota</taxon>
        <taxon>Fungi</taxon>
        <taxon>Dikarya</taxon>
        <taxon>Basidiomycota</taxon>
        <taxon>Agaricomycotina</taxon>
        <taxon>Agaricomycetes</taxon>
        <taxon>Agaricomycetidae</taxon>
        <taxon>Agaricales</taxon>
        <taxon>Agaricineae</taxon>
        <taxon>Psathyrellaceae</taxon>
        <taxon>Candolleomyces</taxon>
    </lineage>
</organism>
<comment type="caution">
    <text evidence="12">The sequence shown here is derived from an EMBL/GenBank/DDBJ whole genome shotgun (WGS) entry which is preliminary data.</text>
</comment>
<keyword evidence="5" id="KW-0285">Flavoprotein</keyword>
<evidence type="ECO:0000256" key="6">
    <source>
        <dbReference type="ARBA" id="ARBA00022827"/>
    </source>
</evidence>
<dbReference type="EC" id="1.14.13.196" evidence="4"/>
<dbReference type="InterPro" id="IPR036188">
    <property type="entry name" value="FAD/NAD-bd_sf"/>
</dbReference>
<dbReference type="GO" id="GO:0016491">
    <property type="term" value="F:oxidoreductase activity"/>
    <property type="evidence" value="ECO:0007669"/>
    <property type="project" value="UniProtKB-KW"/>
</dbReference>
<dbReference type="GO" id="GO:0006879">
    <property type="term" value="P:intracellular iron ion homeostasis"/>
    <property type="evidence" value="ECO:0007669"/>
    <property type="project" value="TreeGrafter"/>
</dbReference>
<comment type="catalytic activity">
    <reaction evidence="9">
        <text>L-ornithine + NADPH + O2 = N(5)-hydroxy-L-ornithine + NADP(+) + H2O</text>
        <dbReference type="Rhea" id="RHEA:41508"/>
        <dbReference type="ChEBI" id="CHEBI:15377"/>
        <dbReference type="ChEBI" id="CHEBI:15379"/>
        <dbReference type="ChEBI" id="CHEBI:46911"/>
        <dbReference type="ChEBI" id="CHEBI:57783"/>
        <dbReference type="ChEBI" id="CHEBI:58349"/>
        <dbReference type="ChEBI" id="CHEBI:78275"/>
        <dbReference type="EC" id="1.14.13.196"/>
    </reaction>
</comment>
<dbReference type="OrthoDB" id="3519933at2759"/>
<evidence type="ECO:0000313" key="13">
    <source>
        <dbReference type="Proteomes" id="UP000290288"/>
    </source>
</evidence>
<proteinExistence type="inferred from homology"/>
<comment type="similarity">
    <text evidence="3">Belongs to the lysine N(6)-hydroxylase/L-ornithine N(5)-oxygenase family.</text>
</comment>
<comment type="pathway">
    <text evidence="2">Siderophore biosynthesis.</text>
</comment>
<dbReference type="EMBL" id="SDEE01000129">
    <property type="protein sequence ID" value="RXW20877.1"/>
    <property type="molecule type" value="Genomic_DNA"/>
</dbReference>
<dbReference type="Proteomes" id="UP000290288">
    <property type="component" value="Unassembled WGS sequence"/>
</dbReference>
<dbReference type="SUPFAM" id="SSF51905">
    <property type="entry name" value="FAD/NAD(P)-binding domain"/>
    <property type="match status" value="1"/>
</dbReference>
<evidence type="ECO:0000256" key="10">
    <source>
        <dbReference type="ARBA" id="ARBA00049248"/>
    </source>
</evidence>
<evidence type="ECO:0000256" key="3">
    <source>
        <dbReference type="ARBA" id="ARBA00007588"/>
    </source>
</evidence>
<protein>
    <recommendedName>
        <fullName evidence="4">L-ornithine N(5)-monooxygenase [NAD(P)H]</fullName>
        <ecNumber evidence="4">1.14.13.196</ecNumber>
    </recommendedName>
</protein>
<keyword evidence="7" id="KW-0521">NADP</keyword>
<dbReference type="Pfam" id="PF13434">
    <property type="entry name" value="Lys_Orn_oxgnase"/>
    <property type="match status" value="1"/>
</dbReference>
<feature type="compositionally biased region" description="Low complexity" evidence="11">
    <location>
        <begin position="434"/>
        <end position="458"/>
    </location>
</feature>
<dbReference type="PANTHER" id="PTHR42802">
    <property type="entry name" value="MONOOXYGENASE"/>
    <property type="match status" value="1"/>
</dbReference>
<sequence>MSSLPEIVDLVGLGFGPANIAIAGAVTEAWKENPSFPVKTTLFIERHEIFRWHPGMLLPGARMQISFMKDLATLRNPGSPYTFLSYLHSEDRLLSFINRGSTIPTRKEYSDYLSWASAKVQENGINVAFGHEVVDLEEGPEDTILVRFRNNRTGEEKLVRARDLVIAPGGTPRVPDFISLFATHPRVLHSSAYATSISPIFQALSSQSRPLKVAVIGSDIAAPGGRHVVDMLIRKGSLKPSDDSPFANEIFDPASTDAWYSLPSKRLRDNVLAEYKQTNYSVVNPLTIETLYEIVYDQRLNTAIARRTEQEEPQDPVINIRTYTKVASIRLTEDNKTNAGQPADLLLAPEASRTDSEGQVFHLTLSNMVTADITEEKYDVVVYATGYERSAWVNFLKHTAIGKHFGLSPATRKVNLRPTTDLTDEASGYNTPDSPLSESRSPVSSSANTSPPTSPEASMFNSVQFEAELNNELYLTRSYQLLPKSTPRDGGKSLVPRIYLQGVEEATHGLSDTLLSVLGIRSGEVLADLSKRPVA</sequence>
<keyword evidence="13" id="KW-1185">Reference proteome</keyword>
<gene>
    <name evidence="12" type="ORF">EST38_g4954</name>
</gene>
<comment type="catalytic activity">
    <reaction evidence="10">
        <text>L-ornithine + NADH + O2 = N(5)-hydroxy-L-ornithine + NAD(+) + H2O</text>
        <dbReference type="Rhea" id="RHEA:41512"/>
        <dbReference type="ChEBI" id="CHEBI:15377"/>
        <dbReference type="ChEBI" id="CHEBI:15379"/>
        <dbReference type="ChEBI" id="CHEBI:46911"/>
        <dbReference type="ChEBI" id="CHEBI:57540"/>
        <dbReference type="ChEBI" id="CHEBI:57945"/>
        <dbReference type="ChEBI" id="CHEBI:78275"/>
        <dbReference type="EC" id="1.14.13.196"/>
    </reaction>
</comment>
<keyword evidence="8" id="KW-0560">Oxidoreductase</keyword>
<evidence type="ECO:0000256" key="4">
    <source>
        <dbReference type="ARBA" id="ARBA00012881"/>
    </source>
</evidence>
<dbReference type="PANTHER" id="PTHR42802:SF1">
    <property type="entry name" value="L-ORNITHINE N(5)-MONOOXYGENASE"/>
    <property type="match status" value="1"/>
</dbReference>
<evidence type="ECO:0000256" key="9">
    <source>
        <dbReference type="ARBA" id="ARBA00047598"/>
    </source>
</evidence>
<feature type="region of interest" description="Disordered" evidence="11">
    <location>
        <begin position="418"/>
        <end position="458"/>
    </location>
</feature>
<evidence type="ECO:0000256" key="2">
    <source>
        <dbReference type="ARBA" id="ARBA00004924"/>
    </source>
</evidence>
<dbReference type="Gene3D" id="3.50.50.60">
    <property type="entry name" value="FAD/NAD(P)-binding domain"/>
    <property type="match status" value="1"/>
</dbReference>
<comment type="cofactor">
    <cofactor evidence="1">
        <name>FAD</name>
        <dbReference type="ChEBI" id="CHEBI:57692"/>
    </cofactor>
</comment>
<evidence type="ECO:0000256" key="11">
    <source>
        <dbReference type="SAM" id="MobiDB-lite"/>
    </source>
</evidence>
<evidence type="ECO:0000256" key="8">
    <source>
        <dbReference type="ARBA" id="ARBA00023002"/>
    </source>
</evidence>
<reference evidence="12 13" key="1">
    <citation type="submission" date="2019-01" db="EMBL/GenBank/DDBJ databases">
        <title>Draft genome sequence of Psathyrella aberdarensis IHI B618.</title>
        <authorList>
            <person name="Buettner E."/>
            <person name="Kellner H."/>
        </authorList>
    </citation>
    <scope>NUCLEOTIDE SEQUENCE [LARGE SCALE GENOMIC DNA]</scope>
    <source>
        <strain evidence="12 13">IHI B618</strain>
    </source>
</reference>
<evidence type="ECO:0000256" key="1">
    <source>
        <dbReference type="ARBA" id="ARBA00001974"/>
    </source>
</evidence>
<evidence type="ECO:0000256" key="5">
    <source>
        <dbReference type="ARBA" id="ARBA00022630"/>
    </source>
</evidence>
<evidence type="ECO:0000313" key="12">
    <source>
        <dbReference type="EMBL" id="RXW20877.1"/>
    </source>
</evidence>
<dbReference type="STRING" id="2316362.A0A4Q2DLM8"/>
<accession>A0A4Q2DLM8</accession>
<dbReference type="AlphaFoldDB" id="A0A4Q2DLM8"/>
<name>A0A4Q2DLM8_9AGAR</name>
<dbReference type="InterPro" id="IPR025700">
    <property type="entry name" value="Lys/Orn_oxygenase"/>
</dbReference>